<dbReference type="PANTHER" id="PTHR16026">
    <property type="entry name" value="CARTILAGE ACIDIC PROTEIN 1"/>
    <property type="match status" value="1"/>
</dbReference>
<dbReference type="EMBL" id="SJPK01000018">
    <property type="protein sequence ID" value="TWT56043.1"/>
    <property type="molecule type" value="Genomic_DNA"/>
</dbReference>
<dbReference type="OrthoDB" id="5287961at2"/>
<evidence type="ECO:0000256" key="1">
    <source>
        <dbReference type="ARBA" id="ARBA00022729"/>
    </source>
</evidence>
<protein>
    <submittedName>
        <fullName evidence="4">FG-GAP repeat protein</fullName>
    </submittedName>
</protein>
<dbReference type="InterPro" id="IPR027039">
    <property type="entry name" value="Crtac1"/>
</dbReference>
<dbReference type="PANTHER" id="PTHR16026:SF0">
    <property type="entry name" value="CARTILAGE ACIDIC PROTEIN 1"/>
    <property type="match status" value="1"/>
</dbReference>
<feature type="region of interest" description="Disordered" evidence="2">
    <location>
        <begin position="63"/>
        <end position="87"/>
    </location>
</feature>
<comment type="caution">
    <text evidence="4">The sequence shown here is derived from an EMBL/GenBank/DDBJ whole genome shotgun (WGS) entry which is preliminary data.</text>
</comment>
<keyword evidence="1" id="KW-0732">Signal</keyword>
<dbReference type="Pfam" id="PF07593">
    <property type="entry name" value="UnbV_ASPIC"/>
    <property type="match status" value="1"/>
</dbReference>
<evidence type="ECO:0000313" key="4">
    <source>
        <dbReference type="EMBL" id="TWT56043.1"/>
    </source>
</evidence>
<reference evidence="4 5" key="1">
    <citation type="submission" date="2019-02" db="EMBL/GenBank/DDBJ databases">
        <title>Deep-cultivation of Planctomycetes and their phenomic and genomic characterization uncovers novel biology.</title>
        <authorList>
            <person name="Wiegand S."/>
            <person name="Jogler M."/>
            <person name="Boedeker C."/>
            <person name="Pinto D."/>
            <person name="Vollmers J."/>
            <person name="Rivas-Marin E."/>
            <person name="Kohn T."/>
            <person name="Peeters S.H."/>
            <person name="Heuer A."/>
            <person name="Rast P."/>
            <person name="Oberbeckmann S."/>
            <person name="Bunk B."/>
            <person name="Jeske O."/>
            <person name="Meyerdierks A."/>
            <person name="Storesund J.E."/>
            <person name="Kallscheuer N."/>
            <person name="Luecker S."/>
            <person name="Lage O.M."/>
            <person name="Pohl T."/>
            <person name="Merkel B.J."/>
            <person name="Hornburger P."/>
            <person name="Mueller R.-W."/>
            <person name="Bruemmer F."/>
            <person name="Labrenz M."/>
            <person name="Spormann A.M."/>
            <person name="Op Den Camp H."/>
            <person name="Overmann J."/>
            <person name="Amann R."/>
            <person name="Jetten M.S.M."/>
            <person name="Mascher T."/>
            <person name="Medema M.H."/>
            <person name="Devos D.P."/>
            <person name="Kaster A.-K."/>
            <person name="Ovreas L."/>
            <person name="Rohde M."/>
            <person name="Galperin M.Y."/>
            <person name="Jogler C."/>
        </authorList>
    </citation>
    <scope>NUCLEOTIDE SEQUENCE [LARGE SCALE GENOMIC DNA]</scope>
    <source>
        <strain evidence="4 5">CA85</strain>
    </source>
</reference>
<dbReference type="InterPro" id="IPR013517">
    <property type="entry name" value="FG-GAP"/>
</dbReference>
<dbReference type="RefSeq" id="WP_146393451.1">
    <property type="nucleotide sequence ID" value="NZ_SJPK01000018.1"/>
</dbReference>
<dbReference type="Gene3D" id="2.130.10.130">
    <property type="entry name" value="Integrin alpha, N-terminal"/>
    <property type="match status" value="2"/>
</dbReference>
<evidence type="ECO:0000313" key="5">
    <source>
        <dbReference type="Proteomes" id="UP000318053"/>
    </source>
</evidence>
<dbReference type="Pfam" id="PF13517">
    <property type="entry name" value="FG-GAP_3"/>
    <property type="match status" value="2"/>
</dbReference>
<feature type="domain" description="ASPIC/UnbV" evidence="3">
    <location>
        <begin position="563"/>
        <end position="627"/>
    </location>
</feature>
<sequence length="636" mass="67459">MRPTREPVGNGWAVGRLSGSERAGISPAAARPRPGRCDCVAMLVAAMMGACLAAPGCGERSGVTGIDNPQERSAAEGDHPGGDKLFGADIQAEPAASRLPGDRVVSSTTGENRLHFVDVAQSSGMDFVYRNGEQGESLMVESTGGGVGVLDYDNDGRPDLFFNQGGDPQRPQAGDAPVALFRNSPAGRWVDVASLAGLADNGYGQGVATGDFNADGFDDVYLTFVGGNILLQNQGDGTFVDVTPATGTAGATTGSRWSSSAAFADLSGDGLLDLFVCNYTNYDPLHPVLCRNSKGENRICHPREMDALPNECFINQGDGTFVERASELGLVGPGSKSLGVAVADFDVDGDPDVYVANDTTANFLFLNDGHGSFQERALLRGCAVSGDGLFQASMGLAIGDYDRNGFPDIYSTHYYDESNTLYRNLGPKGFQDVTARTGLHVPVLHVLAFGTEMQDFDLDGYQDLFVTNGHVENYAKNPIHAMPPQLFAFDGTHWIERSESAGEFFGREYVGRGAVSLDFDDDGDLDLAVVHQNSPAALLRNDSQRGHFLKLRLIGRESPRGGTGARVVVTAGDLVLHQQRYGGGSFASTRQSVLVFGLAGHQGPCDVEVHWPSGKISTLSQVDVDEQVDVVEPSAS</sequence>
<name>A0A5C5X1L7_9BACT</name>
<dbReference type="Proteomes" id="UP000318053">
    <property type="component" value="Unassembled WGS sequence"/>
</dbReference>
<keyword evidence="5" id="KW-1185">Reference proteome</keyword>
<evidence type="ECO:0000259" key="3">
    <source>
        <dbReference type="Pfam" id="PF07593"/>
    </source>
</evidence>
<dbReference type="InterPro" id="IPR011519">
    <property type="entry name" value="UnbV_ASPIC"/>
</dbReference>
<dbReference type="AlphaFoldDB" id="A0A5C5X1L7"/>
<feature type="compositionally biased region" description="Basic and acidic residues" evidence="2">
    <location>
        <begin position="69"/>
        <end position="82"/>
    </location>
</feature>
<accession>A0A5C5X1L7</accession>
<proteinExistence type="predicted"/>
<dbReference type="InterPro" id="IPR028994">
    <property type="entry name" value="Integrin_alpha_N"/>
</dbReference>
<evidence type="ECO:0000256" key="2">
    <source>
        <dbReference type="SAM" id="MobiDB-lite"/>
    </source>
</evidence>
<gene>
    <name evidence="4" type="ORF">CA85_46350</name>
</gene>
<dbReference type="SUPFAM" id="SSF69318">
    <property type="entry name" value="Integrin alpha N-terminal domain"/>
    <property type="match status" value="1"/>
</dbReference>
<organism evidence="4 5">
    <name type="scientific">Allorhodopirellula solitaria</name>
    <dbReference type="NCBI Taxonomy" id="2527987"/>
    <lineage>
        <taxon>Bacteria</taxon>
        <taxon>Pseudomonadati</taxon>
        <taxon>Planctomycetota</taxon>
        <taxon>Planctomycetia</taxon>
        <taxon>Pirellulales</taxon>
        <taxon>Pirellulaceae</taxon>
        <taxon>Allorhodopirellula</taxon>
    </lineage>
</organism>